<dbReference type="Pfam" id="PF08704">
    <property type="entry name" value="GCD14"/>
    <property type="match status" value="1"/>
</dbReference>
<sequence length="449" mass="49418">MATGIPGRCLPFSLTGRTLHIPLTRSRVSPTLATRFTARTLTTATTPTAATGAATEPEDPSRVLPHVDPRFQYGDVIIIHDSKGERRLIGPLRKGGFRDNNVGRLNHDSIIGKTPLSTVETQLGAKFSLHWPSLDEYSTRVKRQASIMYPKDATTAVHLLDLFPGAHVLEAGTGNGSMTMYIQRAILGPGSHLDTVDIRNNHSLQAEQNIERFWRGMYRPGITFWRSVGGLQRVIKRLTGEDQGQNHYPGSGSSSAQEQDSIVLNKDGKPMTALELKRKELTEANEVLPPNPHPKGHQYDAISLDLPDTLTVLEDLLPLLKPDRPMCLYMVNMSQVLELVQWMRKNGLGYSVEKVLEVGWKEWSVRSAAVRSKVKGRVHVGGFGDVSPLQQSSGDGTQETATTAADNIPDDAVGWVCRPLHMPIGHTGFLVQLRRNSAPFPEEPNTTIA</sequence>
<dbReference type="EC" id="2.1.1.220" evidence="1"/>
<dbReference type="SUPFAM" id="SSF53335">
    <property type="entry name" value="S-adenosyl-L-methionine-dependent methyltransferases"/>
    <property type="match status" value="1"/>
</dbReference>
<name>A0A197JKE7_9FUNG</name>
<evidence type="ECO:0000313" key="10">
    <source>
        <dbReference type="EMBL" id="OAQ24981.1"/>
    </source>
</evidence>
<dbReference type="Gene3D" id="3.40.50.150">
    <property type="entry name" value="Vaccinia Virus protein VP39"/>
    <property type="match status" value="1"/>
</dbReference>
<evidence type="ECO:0000256" key="6">
    <source>
        <dbReference type="ARBA" id="ARBA00022694"/>
    </source>
</evidence>
<evidence type="ECO:0000313" key="11">
    <source>
        <dbReference type="Proteomes" id="UP000078512"/>
    </source>
</evidence>
<reference evidence="10 11" key="1">
    <citation type="submission" date="2016-05" db="EMBL/GenBank/DDBJ databases">
        <title>Genome sequencing reveals origins of a unique bacterial endosymbiosis in the earliest lineages of terrestrial Fungi.</title>
        <authorList>
            <consortium name="DOE Joint Genome Institute"/>
            <person name="Uehling J."/>
            <person name="Gryganskyi A."/>
            <person name="Hameed K."/>
            <person name="Tschaplinski T."/>
            <person name="Misztal P."/>
            <person name="Wu S."/>
            <person name="Desiro A."/>
            <person name="Vande Pol N."/>
            <person name="Du Z.-Y."/>
            <person name="Zienkiewicz A."/>
            <person name="Zienkiewicz K."/>
            <person name="Morin E."/>
            <person name="Tisserant E."/>
            <person name="Splivallo R."/>
            <person name="Hainaut M."/>
            <person name="Henrissat B."/>
            <person name="Ohm R."/>
            <person name="Kuo A."/>
            <person name="Yan J."/>
            <person name="Lipzen A."/>
            <person name="Nolan M."/>
            <person name="Labutti K."/>
            <person name="Barry K."/>
            <person name="Goldstein A."/>
            <person name="Labbe J."/>
            <person name="Schadt C."/>
            <person name="Tuskan G."/>
            <person name="Grigoriev I."/>
            <person name="Martin F."/>
            <person name="Vilgalys R."/>
            <person name="Bonito G."/>
        </authorList>
    </citation>
    <scope>NUCLEOTIDE SEQUENCE [LARGE SCALE GENOMIC DNA]</scope>
    <source>
        <strain evidence="10 11">AG-77</strain>
    </source>
</reference>
<evidence type="ECO:0000259" key="9">
    <source>
        <dbReference type="Pfam" id="PF08704"/>
    </source>
</evidence>
<feature type="compositionally biased region" description="Low complexity" evidence="8">
    <location>
        <begin position="41"/>
        <end position="55"/>
    </location>
</feature>
<dbReference type="GO" id="GO:0160107">
    <property type="term" value="F:tRNA (adenine(58)-N1)-methyltransferase activity"/>
    <property type="evidence" value="ECO:0007669"/>
    <property type="project" value="UniProtKB-EC"/>
</dbReference>
<evidence type="ECO:0000256" key="5">
    <source>
        <dbReference type="ARBA" id="ARBA00022691"/>
    </source>
</evidence>
<keyword evidence="5" id="KW-0949">S-adenosyl-L-methionine</keyword>
<feature type="region of interest" description="Disordered" evidence="8">
    <location>
        <begin position="41"/>
        <end position="62"/>
    </location>
</feature>
<evidence type="ECO:0000256" key="2">
    <source>
        <dbReference type="ARBA" id="ARBA00015963"/>
    </source>
</evidence>
<organism evidence="10 11">
    <name type="scientific">Linnemannia elongata AG-77</name>
    <dbReference type="NCBI Taxonomy" id="1314771"/>
    <lineage>
        <taxon>Eukaryota</taxon>
        <taxon>Fungi</taxon>
        <taxon>Fungi incertae sedis</taxon>
        <taxon>Mucoromycota</taxon>
        <taxon>Mortierellomycotina</taxon>
        <taxon>Mortierellomycetes</taxon>
        <taxon>Mortierellales</taxon>
        <taxon>Mortierellaceae</taxon>
        <taxon>Linnemannia</taxon>
    </lineage>
</organism>
<keyword evidence="4 10" id="KW-0808">Transferase</keyword>
<dbReference type="GO" id="GO:0005739">
    <property type="term" value="C:mitochondrion"/>
    <property type="evidence" value="ECO:0007669"/>
    <property type="project" value="TreeGrafter"/>
</dbReference>
<keyword evidence="6" id="KW-0819">tRNA processing</keyword>
<dbReference type="EMBL" id="KV442085">
    <property type="protein sequence ID" value="OAQ24981.1"/>
    <property type="molecule type" value="Genomic_DNA"/>
</dbReference>
<dbReference type="InterPro" id="IPR049470">
    <property type="entry name" value="TRM61_C"/>
</dbReference>
<dbReference type="PANTHER" id="PTHR12133">
    <property type="entry name" value="TRNA (ADENINE(58)-N(1))-METHYLTRANSFERASE"/>
    <property type="match status" value="1"/>
</dbReference>
<dbReference type="GO" id="GO:0031515">
    <property type="term" value="C:tRNA (m1A) methyltransferase complex"/>
    <property type="evidence" value="ECO:0007669"/>
    <property type="project" value="InterPro"/>
</dbReference>
<evidence type="ECO:0000256" key="4">
    <source>
        <dbReference type="ARBA" id="ARBA00022679"/>
    </source>
</evidence>
<dbReference type="STRING" id="1314771.A0A197JKE7"/>
<dbReference type="AlphaFoldDB" id="A0A197JKE7"/>
<dbReference type="GO" id="GO:0030488">
    <property type="term" value="P:tRNA methylation"/>
    <property type="evidence" value="ECO:0007669"/>
    <property type="project" value="InterPro"/>
</dbReference>
<dbReference type="PANTHER" id="PTHR12133:SF1">
    <property type="entry name" value="TRNA (ADENINE(58)-N(1))-METHYLTRANSFERASE, MITOCHONDRIAL"/>
    <property type="match status" value="1"/>
</dbReference>
<dbReference type="InterPro" id="IPR014816">
    <property type="entry name" value="tRNA_MeTrfase_Gcd14"/>
</dbReference>
<keyword evidence="3 10" id="KW-0489">Methyltransferase</keyword>
<evidence type="ECO:0000256" key="7">
    <source>
        <dbReference type="ARBA" id="ARBA00033309"/>
    </source>
</evidence>
<dbReference type="InterPro" id="IPR029063">
    <property type="entry name" value="SAM-dependent_MTases_sf"/>
</dbReference>
<dbReference type="OrthoDB" id="5585464at2759"/>
<proteinExistence type="predicted"/>
<keyword evidence="11" id="KW-1185">Reference proteome</keyword>
<feature type="domain" description="tRNA (adenine(58)-N(1))-methyltransferase catalytic subunit TRM61 C-terminal" evidence="9">
    <location>
        <begin position="140"/>
        <end position="211"/>
    </location>
</feature>
<protein>
    <recommendedName>
        <fullName evidence="2">tRNA (adenine(58)-N(1))-methyltransferase catalytic subunit TRM61</fullName>
        <ecNumber evidence="1">2.1.1.220</ecNumber>
    </recommendedName>
    <alternativeName>
        <fullName evidence="7">tRNA(m1A58)-methyltransferase subunit TRM61</fullName>
    </alternativeName>
</protein>
<evidence type="ECO:0000256" key="1">
    <source>
        <dbReference type="ARBA" id="ARBA00012796"/>
    </source>
</evidence>
<dbReference type="PROSITE" id="PS51620">
    <property type="entry name" value="SAM_TRM61"/>
    <property type="match status" value="1"/>
</dbReference>
<accession>A0A197JKE7</accession>
<gene>
    <name evidence="10" type="ORF">K457DRAFT_23555</name>
</gene>
<evidence type="ECO:0000256" key="3">
    <source>
        <dbReference type="ARBA" id="ARBA00022603"/>
    </source>
</evidence>
<dbReference type="Proteomes" id="UP000078512">
    <property type="component" value="Unassembled WGS sequence"/>
</dbReference>
<evidence type="ECO:0000256" key="8">
    <source>
        <dbReference type="SAM" id="MobiDB-lite"/>
    </source>
</evidence>